<evidence type="ECO:0000313" key="3">
    <source>
        <dbReference type="Proteomes" id="UP000031928"/>
    </source>
</evidence>
<dbReference type="InterPro" id="IPR036163">
    <property type="entry name" value="HMA_dom_sf"/>
</dbReference>
<organism evidence="2 3">
    <name type="scientific">Corynebacterium marinum DSM 44953</name>
    <dbReference type="NCBI Taxonomy" id="1224162"/>
    <lineage>
        <taxon>Bacteria</taxon>
        <taxon>Bacillati</taxon>
        <taxon>Actinomycetota</taxon>
        <taxon>Actinomycetes</taxon>
        <taxon>Mycobacteriales</taxon>
        <taxon>Corynebacteriaceae</taxon>
        <taxon>Corynebacterium</taxon>
    </lineage>
</organism>
<evidence type="ECO:0000259" key="1">
    <source>
        <dbReference type="PROSITE" id="PS50846"/>
    </source>
</evidence>
<dbReference type="EMBL" id="CP007792">
    <property type="protein sequence ID" value="AJK70148.1"/>
    <property type="molecule type" value="Genomic_DNA"/>
</dbReference>
<dbReference type="HOGENOM" id="CLU_134973_13_1_11"/>
<proteinExistence type="predicted"/>
<reference evidence="2 3" key="1">
    <citation type="submission" date="2014-05" db="EMBL/GenBank/DDBJ databases">
        <title>Complete genome sequence of Corynebacterium marinum DSM 44953.</title>
        <authorList>
            <person name="Schaffert L."/>
            <person name="Albersmeier A."/>
            <person name="Kalinowski J."/>
            <person name="Ruckert C."/>
        </authorList>
    </citation>
    <scope>NUCLEOTIDE SEQUENCE [LARGE SCALE GENOMIC DNA]</scope>
    <source>
        <strain evidence="2 3">DSM 44953</strain>
        <plasmid evidence="2 3">pCmarinum1</plasmid>
    </source>
</reference>
<keyword evidence="2" id="KW-0614">Plasmid</keyword>
<dbReference type="Proteomes" id="UP000031928">
    <property type="component" value="Plasmid pCmarinum1"/>
</dbReference>
<dbReference type="RefSeq" id="WP_042622816.1">
    <property type="nucleotide sequence ID" value="NZ_CP007792.1"/>
</dbReference>
<dbReference type="OrthoDB" id="9813965at2"/>
<dbReference type="AlphaFoldDB" id="A0A0B6TQG3"/>
<dbReference type="PROSITE" id="PS50846">
    <property type="entry name" value="HMA_2"/>
    <property type="match status" value="1"/>
</dbReference>
<sequence length="69" mass="7308">MATVTKNYMVKGMTCGHCKSSVEEEVREVAGVNSVEANPGTGRVEVTGENFTDEDVAAAIKEAGYTLKP</sequence>
<keyword evidence="3" id="KW-1185">Reference proteome</keyword>
<dbReference type="KEGG" id="cmq:B840_12900"/>
<dbReference type="GO" id="GO:0046872">
    <property type="term" value="F:metal ion binding"/>
    <property type="evidence" value="ECO:0007669"/>
    <property type="project" value="InterPro"/>
</dbReference>
<dbReference type="Gene3D" id="3.30.70.100">
    <property type="match status" value="1"/>
</dbReference>
<dbReference type="InterPro" id="IPR006121">
    <property type="entry name" value="HMA_dom"/>
</dbReference>
<geneLocation type="plasmid" evidence="2 3">
    <name>pCmarinum1</name>
</geneLocation>
<gene>
    <name evidence="2" type="ORF">B840_12900</name>
</gene>
<dbReference type="CDD" id="cd00371">
    <property type="entry name" value="HMA"/>
    <property type="match status" value="1"/>
</dbReference>
<accession>A0A0B6TQG3</accession>
<protein>
    <recommendedName>
        <fullName evidence="1">HMA domain-containing protein</fullName>
    </recommendedName>
</protein>
<dbReference type="SUPFAM" id="SSF55008">
    <property type="entry name" value="HMA, heavy metal-associated domain"/>
    <property type="match status" value="1"/>
</dbReference>
<dbReference type="Pfam" id="PF00403">
    <property type="entry name" value="HMA"/>
    <property type="match status" value="1"/>
</dbReference>
<evidence type="ECO:0000313" key="2">
    <source>
        <dbReference type="EMBL" id="AJK70148.1"/>
    </source>
</evidence>
<name>A0A0B6TQG3_9CORY</name>
<feature type="domain" description="HMA" evidence="1">
    <location>
        <begin position="4"/>
        <end position="68"/>
    </location>
</feature>